<gene>
    <name evidence="1" type="ORF">TRFO_13545</name>
</gene>
<dbReference type="VEuPathDB" id="TrichDB:TRFO_13545"/>
<dbReference type="GeneID" id="94832024"/>
<organism evidence="1 2">
    <name type="scientific">Tritrichomonas foetus</name>
    <dbReference type="NCBI Taxonomy" id="1144522"/>
    <lineage>
        <taxon>Eukaryota</taxon>
        <taxon>Metamonada</taxon>
        <taxon>Parabasalia</taxon>
        <taxon>Tritrichomonadida</taxon>
        <taxon>Tritrichomonadidae</taxon>
        <taxon>Tritrichomonas</taxon>
    </lineage>
</organism>
<evidence type="ECO:0000313" key="1">
    <source>
        <dbReference type="EMBL" id="OHT16048.1"/>
    </source>
</evidence>
<reference evidence="1" key="1">
    <citation type="submission" date="2016-10" db="EMBL/GenBank/DDBJ databases">
        <authorList>
            <person name="Benchimol M."/>
            <person name="Almeida L.G."/>
            <person name="Vasconcelos A.T."/>
            <person name="Perreira-Neves A."/>
            <person name="Rosa I.A."/>
            <person name="Tasca T."/>
            <person name="Bogo M.R."/>
            <person name="de Souza W."/>
        </authorList>
    </citation>
    <scope>NUCLEOTIDE SEQUENCE [LARGE SCALE GENOMIC DNA]</scope>
    <source>
        <strain evidence="1">K</strain>
    </source>
</reference>
<dbReference type="SUPFAM" id="SSF48371">
    <property type="entry name" value="ARM repeat"/>
    <property type="match status" value="1"/>
</dbReference>
<proteinExistence type="predicted"/>
<sequence length="225" mass="26285">MHINYKINENHESCLKKGGTSISNFDMDQTNIKKCQNQNEFILLINEIDPEVLYHCLFTNKSIFCEIINNYFGGYCTTEPYHFVTYLDFLICDLENILNSNDNETMIVIINLLVHSSHHFDISNNYNIENILSIMLDMFENCSFMTKKLILYLSKTLSILFDFDMTQHEIFEKMLEFMADISAEKTDQDYIQYILNGNEIKFISSSEASPIRDPQLLPPVTFDSK</sequence>
<dbReference type="InterPro" id="IPR016024">
    <property type="entry name" value="ARM-type_fold"/>
</dbReference>
<protein>
    <submittedName>
        <fullName evidence="1">Uncharacterized protein</fullName>
    </submittedName>
</protein>
<comment type="caution">
    <text evidence="1">The sequence shown here is derived from an EMBL/GenBank/DDBJ whole genome shotgun (WGS) entry which is preliminary data.</text>
</comment>
<dbReference type="RefSeq" id="XP_068369184.1">
    <property type="nucleotide sequence ID" value="XM_068497320.1"/>
</dbReference>
<keyword evidence="2" id="KW-1185">Reference proteome</keyword>
<evidence type="ECO:0000313" key="2">
    <source>
        <dbReference type="Proteomes" id="UP000179807"/>
    </source>
</evidence>
<dbReference type="EMBL" id="MLAK01000156">
    <property type="protein sequence ID" value="OHT16048.1"/>
    <property type="molecule type" value="Genomic_DNA"/>
</dbReference>
<accession>A0A1J4KYU4</accession>
<dbReference type="Proteomes" id="UP000179807">
    <property type="component" value="Unassembled WGS sequence"/>
</dbReference>
<name>A0A1J4KYU4_9EUKA</name>
<dbReference type="AlphaFoldDB" id="A0A1J4KYU4"/>